<reference evidence="2 3" key="1">
    <citation type="submission" date="2017-05" db="EMBL/GenBank/DDBJ databases">
        <title>Draft genome sequence of Elsinoe australis.</title>
        <authorList>
            <person name="Cheng Q."/>
        </authorList>
    </citation>
    <scope>NUCLEOTIDE SEQUENCE [LARGE SCALE GENOMIC DNA]</scope>
    <source>
        <strain evidence="2 3">NL1</strain>
    </source>
</reference>
<feature type="region of interest" description="Disordered" evidence="1">
    <location>
        <begin position="242"/>
        <end position="381"/>
    </location>
</feature>
<feature type="region of interest" description="Disordered" evidence="1">
    <location>
        <begin position="1"/>
        <end position="44"/>
    </location>
</feature>
<protein>
    <submittedName>
        <fullName evidence="2">Delta(12) fatty acid desaturase</fullName>
    </submittedName>
</protein>
<dbReference type="Proteomes" id="UP000243723">
    <property type="component" value="Unassembled WGS sequence"/>
</dbReference>
<dbReference type="EMBL" id="NHZQ01000445">
    <property type="protein sequence ID" value="PSK34941.1"/>
    <property type="molecule type" value="Genomic_DNA"/>
</dbReference>
<dbReference type="OrthoDB" id="3943588at2759"/>
<comment type="caution">
    <text evidence="2">The sequence shown here is derived from an EMBL/GenBank/DDBJ whole genome shotgun (WGS) entry which is preliminary data.</text>
</comment>
<keyword evidence="3" id="KW-1185">Reference proteome</keyword>
<feature type="region of interest" description="Disordered" evidence="1">
    <location>
        <begin position="140"/>
        <end position="228"/>
    </location>
</feature>
<proteinExistence type="predicted"/>
<sequence length="381" mass="41182">MQVEPHAYMTDPSTPVPQASYPLLRQQSAPPDSGPLSFPFRPSTARLVNHHPDISSDASFRNEANISKRRTRLADLMATPPRRSHSALSQEIFSDATSGMSSPTPASFFPSADNDVNNIGIEVPRNASHVWAVGMSTIPAKPSLSTSTSSSSEWTDDEKFLTIRPAVEGSSAEGMPERRRHRRYTAEKLPRPSENVLSTTLHGKRTSLKPSDNEPKAPASGSKASRFTGPVFSGIFKSTSASRLNSTKPLTPRPARFVDFCKSKTPKKASKPLAGIIPDDEENLYPNSPTPPLRGDTTSKDTSVPSSATAQLSPLSPNVEIYRGSARHRHRTPLVHEDANPFKDLAPTSDLSSSGSDANDSEDDGSSTLITPTPVSFSTYF</sequence>
<gene>
    <name evidence="2" type="ORF">B9Z65_1524</name>
</gene>
<evidence type="ECO:0000313" key="3">
    <source>
        <dbReference type="Proteomes" id="UP000243723"/>
    </source>
</evidence>
<name>A0A2P7YG54_9PEZI</name>
<organism evidence="2 3">
    <name type="scientific">Elsinoe australis</name>
    <dbReference type="NCBI Taxonomy" id="40998"/>
    <lineage>
        <taxon>Eukaryota</taxon>
        <taxon>Fungi</taxon>
        <taxon>Dikarya</taxon>
        <taxon>Ascomycota</taxon>
        <taxon>Pezizomycotina</taxon>
        <taxon>Dothideomycetes</taxon>
        <taxon>Dothideomycetidae</taxon>
        <taxon>Myriangiales</taxon>
        <taxon>Elsinoaceae</taxon>
        <taxon>Elsinoe</taxon>
    </lineage>
</organism>
<feature type="compositionally biased region" description="Low complexity" evidence="1">
    <location>
        <begin position="143"/>
        <end position="152"/>
    </location>
</feature>
<dbReference type="AlphaFoldDB" id="A0A2P7YG54"/>
<feature type="compositionally biased region" description="Polar residues" evidence="1">
    <location>
        <begin position="349"/>
        <end position="358"/>
    </location>
</feature>
<evidence type="ECO:0000256" key="1">
    <source>
        <dbReference type="SAM" id="MobiDB-lite"/>
    </source>
</evidence>
<evidence type="ECO:0000313" key="2">
    <source>
        <dbReference type="EMBL" id="PSK34941.1"/>
    </source>
</evidence>
<feature type="compositionally biased region" description="Polar residues" evidence="1">
    <location>
        <begin position="300"/>
        <end position="316"/>
    </location>
</feature>
<accession>A0A2P7YG54</accession>
<feature type="compositionally biased region" description="Polar residues" evidence="1">
    <location>
        <begin position="366"/>
        <end position="381"/>
    </location>
</feature>